<dbReference type="OrthoDB" id="9798157at2"/>
<dbReference type="Pfam" id="PF03992">
    <property type="entry name" value="ABM"/>
    <property type="match status" value="1"/>
</dbReference>
<dbReference type="AlphaFoldDB" id="A0A1I1SW92"/>
<dbReference type="EMBL" id="FOMS01000001">
    <property type="protein sequence ID" value="SFD50632.1"/>
    <property type="molecule type" value="Genomic_DNA"/>
</dbReference>
<evidence type="ECO:0000313" key="3">
    <source>
        <dbReference type="Proteomes" id="UP000325289"/>
    </source>
</evidence>
<dbReference type="GO" id="GO:0004497">
    <property type="term" value="F:monooxygenase activity"/>
    <property type="evidence" value="ECO:0007669"/>
    <property type="project" value="UniProtKB-KW"/>
</dbReference>
<accession>A0A1I1SW92</accession>
<feature type="domain" description="ABM" evidence="1">
    <location>
        <begin position="2"/>
        <end position="92"/>
    </location>
</feature>
<keyword evidence="2" id="KW-0503">Monooxygenase</keyword>
<sequence length="105" mass="11031">MVIELAKFRLTPGKAGAFLNAIDEAAPLLQGAAGYRGHSVGLGVEDPGTATLIVAWRSHADHVVRFEPSEAHQALIDSLDGLYEGDIDVLHVDAEVPQPPAAPQA</sequence>
<keyword evidence="3" id="KW-1185">Reference proteome</keyword>
<evidence type="ECO:0000313" key="2">
    <source>
        <dbReference type="EMBL" id="SFD50632.1"/>
    </source>
</evidence>
<evidence type="ECO:0000259" key="1">
    <source>
        <dbReference type="PROSITE" id="PS51725"/>
    </source>
</evidence>
<dbReference type="InterPro" id="IPR007138">
    <property type="entry name" value="ABM_dom"/>
</dbReference>
<dbReference type="SUPFAM" id="SSF54909">
    <property type="entry name" value="Dimeric alpha+beta barrel"/>
    <property type="match status" value="1"/>
</dbReference>
<protein>
    <submittedName>
        <fullName evidence="2">Heme-degrading monooxygenase HmoA</fullName>
    </submittedName>
</protein>
<name>A0A1I1SW92_9RHOB</name>
<dbReference type="PROSITE" id="PS51725">
    <property type="entry name" value="ABM"/>
    <property type="match status" value="1"/>
</dbReference>
<dbReference type="RefSeq" id="WP_149754160.1">
    <property type="nucleotide sequence ID" value="NZ_FOMS01000001.1"/>
</dbReference>
<proteinExistence type="predicted"/>
<gene>
    <name evidence="2" type="ORF">SAMN04515678_101363</name>
</gene>
<reference evidence="2 3" key="1">
    <citation type="submission" date="2016-10" db="EMBL/GenBank/DDBJ databases">
        <authorList>
            <person name="Varghese N."/>
            <person name="Submissions S."/>
        </authorList>
    </citation>
    <scope>NUCLEOTIDE SEQUENCE [LARGE SCALE GENOMIC DNA]</scope>
    <source>
        <strain evidence="3">YIM D21,KCTC 23444,ACCC 10710</strain>
    </source>
</reference>
<dbReference type="Proteomes" id="UP000325289">
    <property type="component" value="Unassembled WGS sequence"/>
</dbReference>
<dbReference type="Gene3D" id="3.30.70.100">
    <property type="match status" value="1"/>
</dbReference>
<dbReference type="InterPro" id="IPR011008">
    <property type="entry name" value="Dimeric_a/b-barrel"/>
</dbReference>
<keyword evidence="2" id="KW-0560">Oxidoreductase</keyword>
<organism evidence="2 3">
    <name type="scientific">Roseivivax sediminis</name>
    <dbReference type="NCBI Taxonomy" id="936889"/>
    <lineage>
        <taxon>Bacteria</taxon>
        <taxon>Pseudomonadati</taxon>
        <taxon>Pseudomonadota</taxon>
        <taxon>Alphaproteobacteria</taxon>
        <taxon>Rhodobacterales</taxon>
        <taxon>Roseobacteraceae</taxon>
        <taxon>Roseivivax</taxon>
    </lineage>
</organism>